<dbReference type="EMBL" id="JBIGHX010000006">
    <property type="protein sequence ID" value="MFG6463256.1"/>
    <property type="molecule type" value="Genomic_DNA"/>
</dbReference>
<gene>
    <name evidence="1" type="ORF">ACG04Q_16915</name>
</gene>
<accession>A0ABW7GN51</accession>
<proteinExistence type="predicted"/>
<dbReference type="RefSeq" id="WP_394512195.1">
    <property type="nucleotide sequence ID" value="NZ_JBIGHX010000006.1"/>
</dbReference>
<dbReference type="Proteomes" id="UP001606302">
    <property type="component" value="Unassembled WGS sequence"/>
</dbReference>
<organism evidence="1 2">
    <name type="scientific">Pelomonas lactea</name>
    <dbReference type="NCBI Taxonomy" id="3299030"/>
    <lineage>
        <taxon>Bacteria</taxon>
        <taxon>Pseudomonadati</taxon>
        <taxon>Pseudomonadota</taxon>
        <taxon>Betaproteobacteria</taxon>
        <taxon>Burkholderiales</taxon>
        <taxon>Sphaerotilaceae</taxon>
        <taxon>Roseateles</taxon>
    </lineage>
</organism>
<name>A0ABW7GN51_9BURK</name>
<evidence type="ECO:0008006" key="3">
    <source>
        <dbReference type="Google" id="ProtNLM"/>
    </source>
</evidence>
<sequence>MNRLLSELHRLYPPAPAGHAHALLLALGRPADWEALGAVWRGLQADLGLPAPGIAVSGTDAMQLWLPLQQPVSTARATDFLARLAARYLPGIAPARLRLLASDQPPPVPAQDTASGNWSAFVAPDLAPVFVDTPWLDIPPGADGQADLLARLQPIPPAAFDAALLALAPAATGTPAASAAPAPAADVDPRHFLQRVLNDESAPLALRVEAAKALLPRG</sequence>
<evidence type="ECO:0000313" key="1">
    <source>
        <dbReference type="EMBL" id="MFG6463256.1"/>
    </source>
</evidence>
<keyword evidence="2" id="KW-1185">Reference proteome</keyword>
<protein>
    <recommendedName>
        <fullName evidence="3">DUF721 domain-containing protein</fullName>
    </recommendedName>
</protein>
<reference evidence="1 2" key="1">
    <citation type="submission" date="2024-08" db="EMBL/GenBank/DDBJ databases">
        <authorList>
            <person name="Lu H."/>
        </authorList>
    </citation>
    <scope>NUCLEOTIDE SEQUENCE [LARGE SCALE GENOMIC DNA]</scope>
    <source>
        <strain evidence="1 2">DXS20W</strain>
    </source>
</reference>
<comment type="caution">
    <text evidence="1">The sequence shown here is derived from an EMBL/GenBank/DDBJ whole genome shotgun (WGS) entry which is preliminary data.</text>
</comment>
<evidence type="ECO:0000313" key="2">
    <source>
        <dbReference type="Proteomes" id="UP001606302"/>
    </source>
</evidence>